<reference evidence="2" key="1">
    <citation type="submission" date="2023-06" db="EMBL/GenBank/DDBJ databases">
        <title>Survivors Of The Sea: Transcriptome response of Skeletonema marinoi to long-term dormancy.</title>
        <authorList>
            <person name="Pinder M.I.M."/>
            <person name="Kourtchenko O."/>
            <person name="Robertson E.K."/>
            <person name="Larsson T."/>
            <person name="Maumus F."/>
            <person name="Osuna-Cruz C.M."/>
            <person name="Vancaester E."/>
            <person name="Stenow R."/>
            <person name="Vandepoele K."/>
            <person name="Ploug H."/>
            <person name="Bruchert V."/>
            <person name="Godhe A."/>
            <person name="Topel M."/>
        </authorList>
    </citation>
    <scope>NUCLEOTIDE SEQUENCE</scope>
    <source>
        <strain evidence="2">R05AC</strain>
    </source>
</reference>
<feature type="signal peptide" evidence="1">
    <location>
        <begin position="1"/>
        <end position="17"/>
    </location>
</feature>
<keyword evidence="1" id="KW-0732">Signal</keyword>
<proteinExistence type="predicted"/>
<evidence type="ECO:0000313" key="2">
    <source>
        <dbReference type="EMBL" id="KAK1739161.1"/>
    </source>
</evidence>
<organism evidence="2 3">
    <name type="scientific">Skeletonema marinoi</name>
    <dbReference type="NCBI Taxonomy" id="267567"/>
    <lineage>
        <taxon>Eukaryota</taxon>
        <taxon>Sar</taxon>
        <taxon>Stramenopiles</taxon>
        <taxon>Ochrophyta</taxon>
        <taxon>Bacillariophyta</taxon>
        <taxon>Coscinodiscophyceae</taxon>
        <taxon>Thalassiosirophycidae</taxon>
        <taxon>Thalassiosirales</taxon>
        <taxon>Skeletonemataceae</taxon>
        <taxon>Skeletonema</taxon>
        <taxon>Skeletonema marinoi-dohrnii complex</taxon>
    </lineage>
</organism>
<dbReference type="EMBL" id="JATAAI010000019">
    <property type="protein sequence ID" value="KAK1739161.1"/>
    <property type="molecule type" value="Genomic_DNA"/>
</dbReference>
<sequence>MKLALSFVAISVSVAAASQDGSFIRGGGTSVDDSAASTTHVVPDDIFAGLENSPNNNFTPQQYCPRGTSYNSNGPEWPAEDGCYPNWIDCSRTSKMLR</sequence>
<feature type="chain" id="PRO_5042044980" evidence="1">
    <location>
        <begin position="18"/>
        <end position="98"/>
    </location>
</feature>
<evidence type="ECO:0000256" key="1">
    <source>
        <dbReference type="SAM" id="SignalP"/>
    </source>
</evidence>
<evidence type="ECO:0000313" key="3">
    <source>
        <dbReference type="Proteomes" id="UP001224775"/>
    </source>
</evidence>
<name>A0AAD8Y3S7_9STRA</name>
<accession>A0AAD8Y3S7</accession>
<gene>
    <name evidence="2" type="ORF">QTG54_010477</name>
</gene>
<dbReference type="AlphaFoldDB" id="A0AAD8Y3S7"/>
<dbReference type="Proteomes" id="UP001224775">
    <property type="component" value="Unassembled WGS sequence"/>
</dbReference>
<comment type="caution">
    <text evidence="2">The sequence shown here is derived from an EMBL/GenBank/DDBJ whole genome shotgun (WGS) entry which is preliminary data.</text>
</comment>
<protein>
    <submittedName>
        <fullName evidence="2">Uncharacterized protein</fullName>
    </submittedName>
</protein>
<keyword evidence="3" id="KW-1185">Reference proteome</keyword>